<dbReference type="EMBL" id="PYHR01000002">
    <property type="protein sequence ID" value="PWD51227.1"/>
    <property type="molecule type" value="Genomic_DNA"/>
</dbReference>
<dbReference type="Proteomes" id="UP000245166">
    <property type="component" value="Unassembled WGS sequence"/>
</dbReference>
<evidence type="ECO:0000256" key="2">
    <source>
        <dbReference type="ARBA" id="ARBA00022747"/>
    </source>
</evidence>
<accession>A0A2U1ZW57</accession>
<keyword evidence="3" id="KW-0238">DNA-binding</keyword>
<dbReference type="GO" id="GO:0009307">
    <property type="term" value="P:DNA restriction-modification system"/>
    <property type="evidence" value="ECO:0007669"/>
    <property type="project" value="UniProtKB-KW"/>
</dbReference>
<dbReference type="InterPro" id="IPR044946">
    <property type="entry name" value="Restrct_endonuc_typeI_TRD_sf"/>
</dbReference>
<comment type="caution">
    <text evidence="5">The sequence shown here is derived from an EMBL/GenBank/DDBJ whole genome shotgun (WGS) entry which is preliminary data.</text>
</comment>
<dbReference type="InterPro" id="IPR052021">
    <property type="entry name" value="Type-I_RS_S_subunit"/>
</dbReference>
<dbReference type="CDD" id="cd16961">
    <property type="entry name" value="RMtype1_S_TRD-CR_like"/>
    <property type="match status" value="1"/>
</dbReference>
<keyword evidence="2" id="KW-0680">Restriction system</keyword>
<reference evidence="5 6" key="1">
    <citation type="submission" date="2018-03" db="EMBL/GenBank/DDBJ databases">
        <title>Genome assembly of novel Miniimonas species PCH200.</title>
        <authorList>
            <person name="Thakur V."/>
            <person name="Kumar V."/>
            <person name="Singh D."/>
        </authorList>
    </citation>
    <scope>NUCLEOTIDE SEQUENCE [LARGE SCALE GENOMIC DNA]</scope>
    <source>
        <strain evidence="5 6">PCH200</strain>
    </source>
</reference>
<evidence type="ECO:0000259" key="4">
    <source>
        <dbReference type="Pfam" id="PF01420"/>
    </source>
</evidence>
<feature type="domain" description="Type I restriction modification DNA specificity" evidence="4">
    <location>
        <begin position="37"/>
        <end position="145"/>
    </location>
</feature>
<comment type="similarity">
    <text evidence="1">Belongs to the type-I restriction system S methylase family.</text>
</comment>
<evidence type="ECO:0000313" key="5">
    <source>
        <dbReference type="EMBL" id="PWD51227.1"/>
    </source>
</evidence>
<keyword evidence="6" id="KW-1185">Reference proteome</keyword>
<dbReference type="InterPro" id="IPR000055">
    <property type="entry name" value="Restrct_endonuc_typeI_TRD"/>
</dbReference>
<name>A0A2U1ZW57_9MICO</name>
<evidence type="ECO:0000256" key="3">
    <source>
        <dbReference type="ARBA" id="ARBA00023125"/>
    </source>
</evidence>
<dbReference type="Pfam" id="PF01420">
    <property type="entry name" value="Methylase_S"/>
    <property type="match status" value="2"/>
</dbReference>
<dbReference type="Gene3D" id="3.90.220.20">
    <property type="entry name" value="DNA methylase specificity domains"/>
    <property type="match status" value="2"/>
</dbReference>
<dbReference type="PANTHER" id="PTHR30408">
    <property type="entry name" value="TYPE-1 RESTRICTION ENZYME ECOKI SPECIFICITY PROTEIN"/>
    <property type="match status" value="1"/>
</dbReference>
<dbReference type="GO" id="GO:0003677">
    <property type="term" value="F:DNA binding"/>
    <property type="evidence" value="ECO:0007669"/>
    <property type="project" value="UniProtKB-KW"/>
</dbReference>
<dbReference type="SUPFAM" id="SSF116734">
    <property type="entry name" value="DNA methylase specificity domain"/>
    <property type="match status" value="2"/>
</dbReference>
<gene>
    <name evidence="5" type="ORF">C8046_11755</name>
</gene>
<dbReference type="AlphaFoldDB" id="A0A2U1ZW57"/>
<feature type="domain" description="Type I restriction modification DNA specificity" evidence="4">
    <location>
        <begin position="191"/>
        <end position="355"/>
    </location>
</feature>
<evidence type="ECO:0000256" key="1">
    <source>
        <dbReference type="ARBA" id="ARBA00010923"/>
    </source>
</evidence>
<evidence type="ECO:0000313" key="6">
    <source>
        <dbReference type="Proteomes" id="UP000245166"/>
    </source>
</evidence>
<dbReference type="PANTHER" id="PTHR30408:SF12">
    <property type="entry name" value="TYPE I RESTRICTION ENZYME MJAVIII SPECIFICITY SUBUNIT"/>
    <property type="match status" value="1"/>
</dbReference>
<sequence length="397" mass="43295">MDFGIPMLATPNIKGAHIDFASANRITVQRYEESPEIKLRVGDALLTKDGSTIGIANVVRSLPSPATVNGSIAVLTPNDRLDSAYLLWLLRSSEYQALMRSWQDGMGVPHLFQSDIKRIPVALPSTREQRAIADYLDRETAQIDAFIAKNEELMTLLAERRAAATFRLATGLDITGVSPKPVSADWFRSVPQNWDVAPLYTMADTFAGGTPKSDVDEYWTDDDANGTEWIAIGDMRAVQAGHPHSGRRVSVAGMMAAGLTPQSGPMVLFAMYASVGEVAMLHRTAVWNQAILGIRANPSRLSERYLYWTLLALRPKLGIYFRSNTQDNLNAAQVRGLRLPVPPLREQLAIADQLEETWASVDGAIATAKRGIDLARERRAALISAAVTGKIDVGAAA</sequence>
<protein>
    <recommendedName>
        <fullName evidence="4">Type I restriction modification DNA specificity domain-containing protein</fullName>
    </recommendedName>
</protein>
<proteinExistence type="inferred from homology"/>
<dbReference type="Gene3D" id="1.10.287.1120">
    <property type="entry name" value="Bipartite methylase S protein"/>
    <property type="match status" value="1"/>
</dbReference>
<organism evidence="5 6">
    <name type="scientific">Serinibacter arcticus</name>
    <dbReference type="NCBI Taxonomy" id="1655435"/>
    <lineage>
        <taxon>Bacteria</taxon>
        <taxon>Bacillati</taxon>
        <taxon>Actinomycetota</taxon>
        <taxon>Actinomycetes</taxon>
        <taxon>Micrococcales</taxon>
        <taxon>Beutenbergiaceae</taxon>
        <taxon>Serinibacter</taxon>
    </lineage>
</organism>